<feature type="compositionally biased region" description="Gly residues" evidence="1">
    <location>
        <begin position="31"/>
        <end position="42"/>
    </location>
</feature>
<gene>
    <name evidence="2" type="ORF">B296_00015955</name>
</gene>
<feature type="region of interest" description="Disordered" evidence="1">
    <location>
        <begin position="26"/>
        <end position="58"/>
    </location>
</feature>
<organism evidence="2 3">
    <name type="scientific">Ensete ventricosum</name>
    <name type="common">Abyssinian banana</name>
    <name type="synonym">Musa ensete</name>
    <dbReference type="NCBI Taxonomy" id="4639"/>
    <lineage>
        <taxon>Eukaryota</taxon>
        <taxon>Viridiplantae</taxon>
        <taxon>Streptophyta</taxon>
        <taxon>Embryophyta</taxon>
        <taxon>Tracheophyta</taxon>
        <taxon>Spermatophyta</taxon>
        <taxon>Magnoliopsida</taxon>
        <taxon>Liliopsida</taxon>
        <taxon>Zingiberales</taxon>
        <taxon>Musaceae</taxon>
        <taxon>Ensete</taxon>
    </lineage>
</organism>
<dbReference type="EMBL" id="AMZH03004300">
    <property type="protein sequence ID" value="RRT69573.1"/>
    <property type="molecule type" value="Genomic_DNA"/>
</dbReference>
<name>A0A427A041_ENSVE</name>
<protein>
    <submittedName>
        <fullName evidence="2">Uncharacterized protein</fullName>
    </submittedName>
</protein>
<evidence type="ECO:0000313" key="2">
    <source>
        <dbReference type="EMBL" id="RRT69573.1"/>
    </source>
</evidence>
<dbReference type="Proteomes" id="UP000287651">
    <property type="component" value="Unassembled WGS sequence"/>
</dbReference>
<evidence type="ECO:0000313" key="3">
    <source>
        <dbReference type="Proteomes" id="UP000287651"/>
    </source>
</evidence>
<accession>A0A427A041</accession>
<dbReference type="AlphaFoldDB" id="A0A427A041"/>
<reference evidence="2 3" key="1">
    <citation type="journal article" date="2014" name="Agronomy (Basel)">
        <title>A Draft Genome Sequence for Ensete ventricosum, the Drought-Tolerant Tree Against Hunger.</title>
        <authorList>
            <person name="Harrison J."/>
            <person name="Moore K.A."/>
            <person name="Paszkiewicz K."/>
            <person name="Jones T."/>
            <person name="Grant M."/>
            <person name="Ambacheew D."/>
            <person name="Muzemil S."/>
            <person name="Studholme D.J."/>
        </authorList>
    </citation>
    <scope>NUCLEOTIDE SEQUENCE [LARGE SCALE GENOMIC DNA]</scope>
</reference>
<comment type="caution">
    <text evidence="2">The sequence shown here is derived from an EMBL/GenBank/DDBJ whole genome shotgun (WGS) entry which is preliminary data.</text>
</comment>
<proteinExistence type="predicted"/>
<evidence type="ECO:0000256" key="1">
    <source>
        <dbReference type="SAM" id="MobiDB-lite"/>
    </source>
</evidence>
<sequence>MWNCPSQSQTVDTIPLLLKLLIEKTRDGGNLDEGGPGQGGLGESIAEVNGDPQGLPRDTLSREEVAAVAVAVAAATTPFRRRFLRDLRGDRVSPGPSEGV</sequence>